<dbReference type="Proteomes" id="UP000182347">
    <property type="component" value="Unassembled WGS sequence"/>
</dbReference>
<proteinExistence type="inferred from homology"/>
<dbReference type="InterPro" id="IPR020590">
    <property type="entry name" value="Guanylate_kinase_CS"/>
</dbReference>
<evidence type="ECO:0000256" key="2">
    <source>
        <dbReference type="ARBA" id="ARBA00004496"/>
    </source>
</evidence>
<feature type="domain" description="Guanylate kinase-like" evidence="14">
    <location>
        <begin position="6"/>
        <end position="184"/>
    </location>
</feature>
<comment type="similarity">
    <text evidence="3 13">Belongs to the guanylate kinase family.</text>
</comment>
<dbReference type="SUPFAM" id="SSF52540">
    <property type="entry name" value="P-loop containing nucleoside triphosphate hydrolases"/>
    <property type="match status" value="1"/>
</dbReference>
<dbReference type="GO" id="GO:0005829">
    <property type="term" value="C:cytosol"/>
    <property type="evidence" value="ECO:0007669"/>
    <property type="project" value="TreeGrafter"/>
</dbReference>
<evidence type="ECO:0000256" key="9">
    <source>
        <dbReference type="ARBA" id="ARBA00022777"/>
    </source>
</evidence>
<comment type="catalytic activity">
    <reaction evidence="12 13">
        <text>GMP + ATP = GDP + ADP</text>
        <dbReference type="Rhea" id="RHEA:20780"/>
        <dbReference type="ChEBI" id="CHEBI:30616"/>
        <dbReference type="ChEBI" id="CHEBI:58115"/>
        <dbReference type="ChEBI" id="CHEBI:58189"/>
        <dbReference type="ChEBI" id="CHEBI:456216"/>
        <dbReference type="EC" id="2.7.4.8"/>
    </reaction>
</comment>
<dbReference type="InterPro" id="IPR008145">
    <property type="entry name" value="GK/Ca_channel_bsu"/>
</dbReference>
<evidence type="ECO:0000313" key="15">
    <source>
        <dbReference type="EMBL" id="SDL75668.1"/>
    </source>
</evidence>
<dbReference type="FunFam" id="3.30.63.10:FF:000002">
    <property type="entry name" value="Guanylate kinase 1"/>
    <property type="match status" value="1"/>
</dbReference>
<dbReference type="RefSeq" id="WP_074597422.1">
    <property type="nucleotide sequence ID" value="NZ_FNHF01000001.1"/>
</dbReference>
<keyword evidence="8 13" id="KW-0547">Nucleotide-binding</keyword>
<keyword evidence="16" id="KW-1185">Reference proteome</keyword>
<reference evidence="16" key="1">
    <citation type="submission" date="2016-10" db="EMBL/GenBank/DDBJ databases">
        <authorList>
            <person name="Varghese N."/>
            <person name="Submissions S."/>
        </authorList>
    </citation>
    <scope>NUCLEOTIDE SEQUENCE [LARGE SCALE GENOMIC DNA]</scope>
    <source>
        <strain evidence="16">CGMCC 1.6199</strain>
    </source>
</reference>
<evidence type="ECO:0000256" key="13">
    <source>
        <dbReference type="HAMAP-Rule" id="MF_00328"/>
    </source>
</evidence>
<dbReference type="InterPro" id="IPR017665">
    <property type="entry name" value="Guanylate_kinase"/>
</dbReference>
<keyword evidence="7 13" id="KW-0808">Transferase</keyword>
<protein>
    <recommendedName>
        <fullName evidence="5 13">Guanylate kinase</fullName>
        <ecNumber evidence="4 13">2.7.4.8</ecNumber>
    </recommendedName>
    <alternativeName>
        <fullName evidence="11 13">GMP kinase</fullName>
    </alternativeName>
</protein>
<evidence type="ECO:0000256" key="1">
    <source>
        <dbReference type="ARBA" id="ARBA00003531"/>
    </source>
</evidence>
<dbReference type="PROSITE" id="PS00856">
    <property type="entry name" value="GUANYLATE_KINASE_1"/>
    <property type="match status" value="1"/>
</dbReference>
<evidence type="ECO:0000259" key="14">
    <source>
        <dbReference type="PROSITE" id="PS50052"/>
    </source>
</evidence>
<evidence type="ECO:0000256" key="7">
    <source>
        <dbReference type="ARBA" id="ARBA00022679"/>
    </source>
</evidence>
<dbReference type="FunFam" id="3.40.50.300:FF:000855">
    <property type="entry name" value="Guanylate kinase"/>
    <property type="match status" value="1"/>
</dbReference>
<evidence type="ECO:0000256" key="11">
    <source>
        <dbReference type="ARBA" id="ARBA00030128"/>
    </source>
</evidence>
<evidence type="ECO:0000256" key="10">
    <source>
        <dbReference type="ARBA" id="ARBA00022840"/>
    </source>
</evidence>
<name>A0A1G9MN10_9BACI</name>
<dbReference type="PROSITE" id="PS50052">
    <property type="entry name" value="GUANYLATE_KINASE_2"/>
    <property type="match status" value="1"/>
</dbReference>
<evidence type="ECO:0000256" key="5">
    <source>
        <dbReference type="ARBA" id="ARBA00016296"/>
    </source>
</evidence>
<dbReference type="STRING" id="482461.SAMN05216244_0661"/>
<keyword evidence="6 13" id="KW-0963">Cytoplasm</keyword>
<dbReference type="Pfam" id="PF00625">
    <property type="entry name" value="Guanylate_kin"/>
    <property type="match status" value="1"/>
</dbReference>
<evidence type="ECO:0000256" key="6">
    <source>
        <dbReference type="ARBA" id="ARBA00022490"/>
    </source>
</evidence>
<keyword evidence="9 13" id="KW-0418">Kinase</keyword>
<dbReference type="CDD" id="cd00071">
    <property type="entry name" value="GMPK"/>
    <property type="match status" value="1"/>
</dbReference>
<dbReference type="InterPro" id="IPR027417">
    <property type="entry name" value="P-loop_NTPase"/>
</dbReference>
<dbReference type="AlphaFoldDB" id="A0A1G9MN10"/>
<evidence type="ECO:0000256" key="4">
    <source>
        <dbReference type="ARBA" id="ARBA00012961"/>
    </source>
</evidence>
<evidence type="ECO:0000256" key="3">
    <source>
        <dbReference type="ARBA" id="ARBA00005790"/>
    </source>
</evidence>
<dbReference type="GO" id="GO:0004385">
    <property type="term" value="F:GMP kinase activity"/>
    <property type="evidence" value="ECO:0007669"/>
    <property type="project" value="UniProtKB-UniRule"/>
</dbReference>
<keyword evidence="10 13" id="KW-0067">ATP-binding</keyword>
<dbReference type="Gene3D" id="3.40.50.300">
    <property type="entry name" value="P-loop containing nucleotide triphosphate hydrolases"/>
    <property type="match status" value="1"/>
</dbReference>
<comment type="function">
    <text evidence="1 13">Essential for recycling GMP and indirectly, cGMP.</text>
</comment>
<evidence type="ECO:0000256" key="12">
    <source>
        <dbReference type="ARBA" id="ARBA00048594"/>
    </source>
</evidence>
<evidence type="ECO:0000256" key="8">
    <source>
        <dbReference type="ARBA" id="ARBA00022741"/>
    </source>
</evidence>
<dbReference type="HAMAP" id="MF_00328">
    <property type="entry name" value="Guanylate_kinase"/>
    <property type="match status" value="1"/>
</dbReference>
<dbReference type="PANTHER" id="PTHR23117">
    <property type="entry name" value="GUANYLATE KINASE-RELATED"/>
    <property type="match status" value="1"/>
</dbReference>
<accession>A0A1G9MN10</accession>
<dbReference type="OrthoDB" id="9808150at2"/>
<dbReference type="GO" id="GO:0005524">
    <property type="term" value="F:ATP binding"/>
    <property type="evidence" value="ECO:0007669"/>
    <property type="project" value="UniProtKB-UniRule"/>
</dbReference>
<gene>
    <name evidence="13" type="primary">gmk</name>
    <name evidence="15" type="ORF">SAMN05216244_0661</name>
</gene>
<evidence type="ECO:0000313" key="16">
    <source>
        <dbReference type="Proteomes" id="UP000182347"/>
    </source>
</evidence>
<organism evidence="15 16">
    <name type="scientific">Sediminibacillus halophilus</name>
    <dbReference type="NCBI Taxonomy" id="482461"/>
    <lineage>
        <taxon>Bacteria</taxon>
        <taxon>Bacillati</taxon>
        <taxon>Bacillota</taxon>
        <taxon>Bacilli</taxon>
        <taxon>Bacillales</taxon>
        <taxon>Bacillaceae</taxon>
        <taxon>Sediminibacillus</taxon>
    </lineage>
</organism>
<dbReference type="EC" id="2.7.4.8" evidence="4 13"/>
<dbReference type="Gene3D" id="3.30.63.10">
    <property type="entry name" value="Guanylate Kinase phosphate binding domain"/>
    <property type="match status" value="1"/>
</dbReference>
<dbReference type="PANTHER" id="PTHR23117:SF13">
    <property type="entry name" value="GUANYLATE KINASE"/>
    <property type="match status" value="1"/>
</dbReference>
<feature type="binding site" evidence="13">
    <location>
        <begin position="13"/>
        <end position="20"/>
    </location>
    <ligand>
        <name>ATP</name>
        <dbReference type="ChEBI" id="CHEBI:30616"/>
    </ligand>
</feature>
<dbReference type="InterPro" id="IPR008144">
    <property type="entry name" value="Guanylate_kin-like_dom"/>
</dbReference>
<dbReference type="SMART" id="SM00072">
    <property type="entry name" value="GuKc"/>
    <property type="match status" value="1"/>
</dbReference>
<dbReference type="NCBIfam" id="TIGR03263">
    <property type="entry name" value="guanyl_kin"/>
    <property type="match status" value="1"/>
</dbReference>
<comment type="subcellular location">
    <subcellularLocation>
        <location evidence="2 13">Cytoplasm</location>
    </subcellularLocation>
</comment>
<dbReference type="EMBL" id="FNHF01000001">
    <property type="protein sequence ID" value="SDL75668.1"/>
    <property type="molecule type" value="Genomic_DNA"/>
</dbReference>
<sequence>MIKEKGILFILSGPSGVGKGTVRKALFDRDTELKYSISMTTRGKREGEVEGIDYFYKSRDEFEELINGNRLLEYAEYVGNYYGTPRDYVEETLESGKDVFLEIEVQGALQVKENFPQGVFIFLFPPSLEELANRIINRGTETEDIVKNRLTEAKKEIEMMDAYDYVVVNDQIETAVDKIQAIVKSEHCKRNRVAKQYKKVLEAELG</sequence>